<name>A0ABQ1BXM6_9MYCO</name>
<keyword evidence="2" id="KW-1185">Reference proteome</keyword>
<proteinExistence type="predicted"/>
<dbReference type="EMBL" id="BLKX01000001">
    <property type="protein sequence ID" value="GFG76918.1"/>
    <property type="molecule type" value="Genomic_DNA"/>
</dbReference>
<evidence type="ECO:0000313" key="1">
    <source>
        <dbReference type="EMBL" id="GFG76918.1"/>
    </source>
</evidence>
<gene>
    <name evidence="1" type="ORF">MPRG_01940</name>
</gene>
<accession>A0ABQ1BXM6</accession>
<evidence type="ECO:0000313" key="2">
    <source>
        <dbReference type="Proteomes" id="UP000465240"/>
    </source>
</evidence>
<organism evidence="1 2">
    <name type="scientific">Mycobacterium paragordonae</name>
    <dbReference type="NCBI Taxonomy" id="1389713"/>
    <lineage>
        <taxon>Bacteria</taxon>
        <taxon>Bacillati</taxon>
        <taxon>Actinomycetota</taxon>
        <taxon>Actinomycetes</taxon>
        <taxon>Mycobacteriales</taxon>
        <taxon>Mycobacteriaceae</taxon>
        <taxon>Mycobacterium</taxon>
    </lineage>
</organism>
<protein>
    <submittedName>
        <fullName evidence="1">Uncharacterized protein</fullName>
    </submittedName>
</protein>
<reference evidence="1 2" key="1">
    <citation type="journal article" date="2019" name="Emerg. Microbes Infect.">
        <title>Comprehensive subspecies identification of 175 nontuberculous mycobacteria species based on 7547 genomic profiles.</title>
        <authorList>
            <person name="Matsumoto Y."/>
            <person name="Kinjo T."/>
            <person name="Motooka D."/>
            <person name="Nabeya D."/>
            <person name="Jung N."/>
            <person name="Uechi K."/>
            <person name="Horii T."/>
            <person name="Iida T."/>
            <person name="Fujita J."/>
            <person name="Nakamura S."/>
        </authorList>
    </citation>
    <scope>NUCLEOTIDE SEQUENCE [LARGE SCALE GENOMIC DNA]</scope>
    <source>
        <strain evidence="1 2">JCM 18565</strain>
    </source>
</reference>
<comment type="caution">
    <text evidence="1">The sequence shown here is derived from an EMBL/GenBank/DDBJ whole genome shotgun (WGS) entry which is preliminary data.</text>
</comment>
<dbReference type="Proteomes" id="UP000465240">
    <property type="component" value="Unassembled WGS sequence"/>
</dbReference>
<sequence length="88" mass="8699">MGVVGAAGAEALGLGVGNEGSVGPRPPGLATGLPSMVVLHPAMSTATASGTHPALGNNRNVVLPGISDISKSDYAREYPTQCSDALLE</sequence>